<feature type="region of interest" description="Disordered" evidence="1">
    <location>
        <begin position="250"/>
        <end position="275"/>
    </location>
</feature>
<feature type="compositionally biased region" description="Basic and acidic residues" evidence="1">
    <location>
        <begin position="139"/>
        <end position="154"/>
    </location>
</feature>
<protein>
    <submittedName>
        <fullName evidence="2">Uncharacterized protein</fullName>
    </submittedName>
</protein>
<evidence type="ECO:0000313" key="3">
    <source>
        <dbReference type="Proteomes" id="UP000054558"/>
    </source>
</evidence>
<feature type="region of interest" description="Disordered" evidence="1">
    <location>
        <begin position="209"/>
        <end position="238"/>
    </location>
</feature>
<dbReference type="AlphaFoldDB" id="A0A1Y1IAN4"/>
<reference evidence="2 3" key="1">
    <citation type="journal article" date="2014" name="Nat. Commun.">
        <title>Klebsormidium flaccidum genome reveals primary factors for plant terrestrial adaptation.</title>
        <authorList>
            <person name="Hori K."/>
            <person name="Maruyama F."/>
            <person name="Fujisawa T."/>
            <person name="Togashi T."/>
            <person name="Yamamoto N."/>
            <person name="Seo M."/>
            <person name="Sato S."/>
            <person name="Yamada T."/>
            <person name="Mori H."/>
            <person name="Tajima N."/>
            <person name="Moriyama T."/>
            <person name="Ikeuchi M."/>
            <person name="Watanabe M."/>
            <person name="Wada H."/>
            <person name="Kobayashi K."/>
            <person name="Saito M."/>
            <person name="Masuda T."/>
            <person name="Sasaki-Sekimoto Y."/>
            <person name="Mashiguchi K."/>
            <person name="Awai K."/>
            <person name="Shimojima M."/>
            <person name="Masuda S."/>
            <person name="Iwai M."/>
            <person name="Nobusawa T."/>
            <person name="Narise T."/>
            <person name="Kondo S."/>
            <person name="Saito H."/>
            <person name="Sato R."/>
            <person name="Murakawa M."/>
            <person name="Ihara Y."/>
            <person name="Oshima-Yamada Y."/>
            <person name="Ohtaka K."/>
            <person name="Satoh M."/>
            <person name="Sonobe K."/>
            <person name="Ishii M."/>
            <person name="Ohtani R."/>
            <person name="Kanamori-Sato M."/>
            <person name="Honoki R."/>
            <person name="Miyazaki D."/>
            <person name="Mochizuki H."/>
            <person name="Umetsu J."/>
            <person name="Higashi K."/>
            <person name="Shibata D."/>
            <person name="Kamiya Y."/>
            <person name="Sato N."/>
            <person name="Nakamura Y."/>
            <person name="Tabata S."/>
            <person name="Ida S."/>
            <person name="Kurokawa K."/>
            <person name="Ohta H."/>
        </authorList>
    </citation>
    <scope>NUCLEOTIDE SEQUENCE [LARGE SCALE GENOMIC DNA]</scope>
    <source>
        <strain evidence="2 3">NIES-2285</strain>
    </source>
</reference>
<feature type="region of interest" description="Disordered" evidence="1">
    <location>
        <begin position="1"/>
        <end position="31"/>
    </location>
</feature>
<dbReference type="EMBL" id="DF237223">
    <property type="protein sequence ID" value="GAQ86181.1"/>
    <property type="molecule type" value="Genomic_DNA"/>
</dbReference>
<feature type="compositionally biased region" description="Low complexity" evidence="1">
    <location>
        <begin position="259"/>
        <end position="275"/>
    </location>
</feature>
<proteinExistence type="predicted"/>
<feature type="region of interest" description="Disordered" evidence="1">
    <location>
        <begin position="57"/>
        <end position="192"/>
    </location>
</feature>
<evidence type="ECO:0000313" key="2">
    <source>
        <dbReference type="EMBL" id="GAQ86181.1"/>
    </source>
</evidence>
<name>A0A1Y1IAN4_KLENI</name>
<evidence type="ECO:0000256" key="1">
    <source>
        <dbReference type="SAM" id="MobiDB-lite"/>
    </source>
</evidence>
<gene>
    <name evidence="2" type="ORF">KFL_002740190</name>
</gene>
<sequence length="299" mass="30510">MEAPAAALPTADGPPAAELPMPPLTDFSKGALGAETATRGLDVGAALEALIAHAEAQMNAPASSGGTKRLSERVSPVAGPSKRRRRLVKVSESTSGVAAEPAAGTVASRIGGEDLEERVRGAVGPAGGDAVPGGGAGQGRDRGHAAHDVRRLQDGEGEAGAEPADRPAAGAGVARDLSEQATGSRRSRRRAMKERVVADFFGECQQQRATLAAREEETFGPPSSPARHDTPSPPTRHGFAADFQALETLETDGAEAQEQEPVQEPTPTAAAPTRVAAAPSLIDLSASFDGIRVPPPALI</sequence>
<dbReference type="Proteomes" id="UP000054558">
    <property type="component" value="Unassembled WGS sequence"/>
</dbReference>
<feature type="compositionally biased region" description="Gly residues" evidence="1">
    <location>
        <begin position="124"/>
        <end position="138"/>
    </location>
</feature>
<organism evidence="2 3">
    <name type="scientific">Klebsormidium nitens</name>
    <name type="common">Green alga</name>
    <name type="synonym">Ulothrix nitens</name>
    <dbReference type="NCBI Taxonomy" id="105231"/>
    <lineage>
        <taxon>Eukaryota</taxon>
        <taxon>Viridiplantae</taxon>
        <taxon>Streptophyta</taxon>
        <taxon>Klebsormidiophyceae</taxon>
        <taxon>Klebsormidiales</taxon>
        <taxon>Klebsormidiaceae</taxon>
        <taxon>Klebsormidium</taxon>
    </lineage>
</organism>
<accession>A0A1Y1IAN4</accession>
<keyword evidence="3" id="KW-1185">Reference proteome</keyword>